<dbReference type="PROSITE" id="PS50042">
    <property type="entry name" value="CNMP_BINDING_3"/>
    <property type="match status" value="1"/>
</dbReference>
<dbReference type="SMART" id="SM00419">
    <property type="entry name" value="HTH_CRP"/>
    <property type="match status" value="1"/>
</dbReference>
<dbReference type="CDD" id="cd00038">
    <property type="entry name" value="CAP_ED"/>
    <property type="match status" value="1"/>
</dbReference>
<dbReference type="PROSITE" id="PS00042">
    <property type="entry name" value="HTH_CRP_1"/>
    <property type="match status" value="1"/>
</dbReference>
<sequence length="230" mass="25057">MSDPCSHCESRSISLCSSLDEQGLAALSRITAAVPYAAKTDFVSEGEPATYLFNVTSGTVKLYRLLADGRRQIVGFLSAGDFIGIAVNDRYLYSAETVTPVTVCRFAKSKFKTVLEDYPALEKRLFLMAKNELAAAQDQILLLGRKTARERIASFLVMMDKRGAQPKGAALHAVHLPMSRSDIADYLGLTIETVSRTFTQFRNDGLIRLEGISGVTLLDPDGLAELAEGL</sequence>
<dbReference type="PANTHER" id="PTHR24567:SF75">
    <property type="entry name" value="FUMARATE AND NITRATE REDUCTION REGULATORY PROTEIN"/>
    <property type="match status" value="1"/>
</dbReference>
<evidence type="ECO:0000259" key="5">
    <source>
        <dbReference type="PROSITE" id="PS51063"/>
    </source>
</evidence>
<dbReference type="InterPro" id="IPR000595">
    <property type="entry name" value="cNMP-bd_dom"/>
</dbReference>
<dbReference type="PROSITE" id="PS51063">
    <property type="entry name" value="HTH_CRP_2"/>
    <property type="match status" value="1"/>
</dbReference>
<evidence type="ECO:0000313" key="6">
    <source>
        <dbReference type="EMBL" id="KZD05874.1"/>
    </source>
</evidence>
<keyword evidence="2" id="KW-0238">DNA-binding</keyword>
<dbReference type="STRING" id="580166.AUP43_02620"/>
<protein>
    <recommendedName>
        <fullName evidence="8">Crp/Fnr family transcriptional regulator</fullName>
    </recommendedName>
</protein>
<comment type="caution">
    <text evidence="6">The sequence shown here is derived from an EMBL/GenBank/DDBJ whole genome shotgun (WGS) entry which is preliminary data.</text>
</comment>
<proteinExistence type="predicted"/>
<feature type="domain" description="HTH crp-type" evidence="5">
    <location>
        <begin position="146"/>
        <end position="221"/>
    </location>
</feature>
<dbReference type="Proteomes" id="UP000076400">
    <property type="component" value="Unassembled WGS sequence"/>
</dbReference>
<keyword evidence="3" id="KW-0804">Transcription</keyword>
<dbReference type="PRINTS" id="PR00034">
    <property type="entry name" value="HTHCRP"/>
</dbReference>
<evidence type="ECO:0000256" key="3">
    <source>
        <dbReference type="ARBA" id="ARBA00023163"/>
    </source>
</evidence>
<evidence type="ECO:0000313" key="7">
    <source>
        <dbReference type="Proteomes" id="UP000076400"/>
    </source>
</evidence>
<organism evidence="6 7">
    <name type="scientific">Oceanibaculum pacificum</name>
    <dbReference type="NCBI Taxonomy" id="580166"/>
    <lineage>
        <taxon>Bacteria</taxon>
        <taxon>Pseudomonadati</taxon>
        <taxon>Pseudomonadota</taxon>
        <taxon>Alphaproteobacteria</taxon>
        <taxon>Rhodospirillales</taxon>
        <taxon>Oceanibaculaceae</taxon>
        <taxon>Oceanibaculum</taxon>
    </lineage>
</organism>
<dbReference type="Pfam" id="PF13545">
    <property type="entry name" value="HTH_Crp_2"/>
    <property type="match status" value="1"/>
</dbReference>
<evidence type="ECO:0000256" key="1">
    <source>
        <dbReference type="ARBA" id="ARBA00023015"/>
    </source>
</evidence>
<dbReference type="EMBL" id="LPXN01000127">
    <property type="protein sequence ID" value="KZD05874.1"/>
    <property type="molecule type" value="Genomic_DNA"/>
</dbReference>
<dbReference type="Pfam" id="PF00027">
    <property type="entry name" value="cNMP_binding"/>
    <property type="match status" value="1"/>
</dbReference>
<dbReference type="GO" id="GO:0003700">
    <property type="term" value="F:DNA-binding transcription factor activity"/>
    <property type="evidence" value="ECO:0007669"/>
    <property type="project" value="InterPro"/>
</dbReference>
<dbReference type="Gene3D" id="1.10.10.10">
    <property type="entry name" value="Winged helix-like DNA-binding domain superfamily/Winged helix DNA-binding domain"/>
    <property type="match status" value="1"/>
</dbReference>
<dbReference type="CDD" id="cd00092">
    <property type="entry name" value="HTH_CRP"/>
    <property type="match status" value="1"/>
</dbReference>
<evidence type="ECO:0008006" key="8">
    <source>
        <dbReference type="Google" id="ProtNLM"/>
    </source>
</evidence>
<dbReference type="InterPro" id="IPR036390">
    <property type="entry name" value="WH_DNA-bd_sf"/>
</dbReference>
<keyword evidence="7" id="KW-1185">Reference proteome</keyword>
<dbReference type="SUPFAM" id="SSF51206">
    <property type="entry name" value="cAMP-binding domain-like"/>
    <property type="match status" value="1"/>
</dbReference>
<gene>
    <name evidence="6" type="ORF">AUP43_02620</name>
</gene>
<dbReference type="GO" id="GO:0003677">
    <property type="term" value="F:DNA binding"/>
    <property type="evidence" value="ECO:0007669"/>
    <property type="project" value="UniProtKB-KW"/>
</dbReference>
<dbReference type="Gene3D" id="2.60.120.10">
    <property type="entry name" value="Jelly Rolls"/>
    <property type="match status" value="1"/>
</dbReference>
<dbReference type="InterPro" id="IPR018490">
    <property type="entry name" value="cNMP-bd_dom_sf"/>
</dbReference>
<name>A0A154VX10_9PROT</name>
<dbReference type="InterPro" id="IPR050397">
    <property type="entry name" value="Env_Response_Regulators"/>
</dbReference>
<feature type="domain" description="Cyclic nucleotide-binding" evidence="4">
    <location>
        <begin position="15"/>
        <end position="84"/>
    </location>
</feature>
<keyword evidence="1" id="KW-0805">Transcription regulation</keyword>
<dbReference type="InterPro" id="IPR012318">
    <property type="entry name" value="HTH_CRP"/>
</dbReference>
<evidence type="ECO:0000256" key="2">
    <source>
        <dbReference type="ARBA" id="ARBA00023125"/>
    </source>
</evidence>
<dbReference type="AlphaFoldDB" id="A0A154VX10"/>
<dbReference type="SMART" id="SM00100">
    <property type="entry name" value="cNMP"/>
    <property type="match status" value="1"/>
</dbReference>
<dbReference type="InterPro" id="IPR018335">
    <property type="entry name" value="Tscrpt_reg_HTH_Crp-type_CS"/>
</dbReference>
<reference evidence="6 7" key="1">
    <citation type="submission" date="2015-12" db="EMBL/GenBank/DDBJ databases">
        <title>Genome sequence of Oceanibaculum pacificum MCCC 1A02656.</title>
        <authorList>
            <person name="Lu L."/>
            <person name="Lai Q."/>
            <person name="Shao Z."/>
            <person name="Qian P."/>
        </authorList>
    </citation>
    <scope>NUCLEOTIDE SEQUENCE [LARGE SCALE GENOMIC DNA]</scope>
    <source>
        <strain evidence="6 7">MCCC 1A02656</strain>
    </source>
</reference>
<dbReference type="InterPro" id="IPR014710">
    <property type="entry name" value="RmlC-like_jellyroll"/>
</dbReference>
<evidence type="ECO:0000259" key="4">
    <source>
        <dbReference type="PROSITE" id="PS50042"/>
    </source>
</evidence>
<accession>A0A154VX10</accession>
<dbReference type="InterPro" id="IPR036388">
    <property type="entry name" value="WH-like_DNA-bd_sf"/>
</dbReference>
<dbReference type="SUPFAM" id="SSF46785">
    <property type="entry name" value="Winged helix' DNA-binding domain"/>
    <property type="match status" value="1"/>
</dbReference>
<dbReference type="PANTHER" id="PTHR24567">
    <property type="entry name" value="CRP FAMILY TRANSCRIPTIONAL REGULATORY PROTEIN"/>
    <property type="match status" value="1"/>
</dbReference>
<dbReference type="GO" id="GO:0005829">
    <property type="term" value="C:cytosol"/>
    <property type="evidence" value="ECO:0007669"/>
    <property type="project" value="TreeGrafter"/>
</dbReference>
<dbReference type="FunFam" id="1.10.10.10:FF:000028">
    <property type="entry name" value="Fumarate/nitrate reduction transcriptional regulator Fnr"/>
    <property type="match status" value="1"/>
</dbReference>